<feature type="transmembrane region" description="Helical" evidence="6">
    <location>
        <begin position="265"/>
        <end position="290"/>
    </location>
</feature>
<evidence type="ECO:0000313" key="7">
    <source>
        <dbReference type="EMBL" id="MFD1644142.1"/>
    </source>
</evidence>
<dbReference type="PANTHER" id="PTHR42770">
    <property type="entry name" value="AMINO ACID TRANSPORTER-RELATED"/>
    <property type="match status" value="1"/>
</dbReference>
<feature type="transmembrane region" description="Helical" evidence="6">
    <location>
        <begin position="147"/>
        <end position="168"/>
    </location>
</feature>
<comment type="subcellular location">
    <subcellularLocation>
        <location evidence="1">Cell membrane</location>
        <topology evidence="1">Multi-pass membrane protein</topology>
    </subcellularLocation>
</comment>
<evidence type="ECO:0000256" key="5">
    <source>
        <dbReference type="ARBA" id="ARBA00023136"/>
    </source>
</evidence>
<gene>
    <name evidence="7" type="ORF">ACFSBL_00430</name>
</gene>
<evidence type="ECO:0000256" key="4">
    <source>
        <dbReference type="ARBA" id="ARBA00022989"/>
    </source>
</evidence>
<feature type="transmembrane region" description="Helical" evidence="6">
    <location>
        <begin position="43"/>
        <end position="63"/>
    </location>
</feature>
<dbReference type="Gene3D" id="1.20.1740.10">
    <property type="entry name" value="Amino acid/polyamine transporter I"/>
    <property type="match status" value="1"/>
</dbReference>
<dbReference type="Proteomes" id="UP001597034">
    <property type="component" value="Unassembled WGS sequence"/>
</dbReference>
<feature type="transmembrane region" description="Helical" evidence="6">
    <location>
        <begin position="382"/>
        <end position="401"/>
    </location>
</feature>
<keyword evidence="3 6" id="KW-0812">Transmembrane</keyword>
<dbReference type="Pfam" id="PF13520">
    <property type="entry name" value="AA_permease_2"/>
    <property type="match status" value="1"/>
</dbReference>
<organism evidence="7 8">
    <name type="scientific">Haloarchaeobius litoreus</name>
    <dbReference type="NCBI Taxonomy" id="755306"/>
    <lineage>
        <taxon>Archaea</taxon>
        <taxon>Methanobacteriati</taxon>
        <taxon>Methanobacteriota</taxon>
        <taxon>Stenosarchaea group</taxon>
        <taxon>Halobacteria</taxon>
        <taxon>Halobacteriales</taxon>
        <taxon>Halorubellaceae</taxon>
        <taxon>Haloarchaeobius</taxon>
    </lineage>
</organism>
<evidence type="ECO:0000313" key="8">
    <source>
        <dbReference type="Proteomes" id="UP001597034"/>
    </source>
</evidence>
<dbReference type="PANTHER" id="PTHR42770:SF7">
    <property type="entry name" value="MEMBRANE PROTEIN"/>
    <property type="match status" value="1"/>
</dbReference>
<feature type="transmembrane region" description="Helical" evidence="6">
    <location>
        <begin position="319"/>
        <end position="338"/>
    </location>
</feature>
<proteinExistence type="predicted"/>
<evidence type="ECO:0000256" key="3">
    <source>
        <dbReference type="ARBA" id="ARBA00022692"/>
    </source>
</evidence>
<sequence length="446" mass="45602">MTDDDTTVGLFQAVAIEVGLIVGAGLFSLTGVATTLAGTGVPLSYVFTFTVVSMSLVPTAALAAARPVTGGNYWYPSRLWSPVVAFLTAWGLSISMFGGGLPVYALSFGRYVDSLVAVDPVAVGVVVLTAFYLVNLAGIDVAASVQVLLFVSLVASLVVFVVVGAPTVEPANFEPFLSTGIGGMLTGAGVLYFVCLGANFIVDLGEDVQAATVTIPQSLAVSIPLVFVLYVGTALVAVGTVGAAGPGSMAGATLSVPAEVALPPTLSAFFVVGGALFAIATSINAVFIIAPKYMVVLADDGFFPAALARTNDRFGTPHWGLTLVFALSLASLVSPLPVADLGSLLGFGGIVLIVPMMVAAVRFVRRHPERYAATPIPVPPRITVALAVAAVCANAVLLVLLASQSPLLFAAWAGLTLLGGGAYLLARRRYLADRGTALLSGFDGEF</sequence>
<dbReference type="AlphaFoldDB" id="A0ABD6DFJ6"/>
<dbReference type="InterPro" id="IPR050367">
    <property type="entry name" value="APC_superfamily"/>
</dbReference>
<keyword evidence="5 6" id="KW-0472">Membrane</keyword>
<dbReference type="EMBL" id="JBHUDO010000001">
    <property type="protein sequence ID" value="MFD1644142.1"/>
    <property type="molecule type" value="Genomic_DNA"/>
</dbReference>
<feature type="transmembrane region" description="Helical" evidence="6">
    <location>
        <begin position="344"/>
        <end position="361"/>
    </location>
</feature>
<comment type="caution">
    <text evidence="7">The sequence shown here is derived from an EMBL/GenBank/DDBJ whole genome shotgun (WGS) entry which is preliminary data.</text>
</comment>
<dbReference type="InterPro" id="IPR002293">
    <property type="entry name" value="AA/rel_permease1"/>
</dbReference>
<evidence type="ECO:0000256" key="6">
    <source>
        <dbReference type="SAM" id="Phobius"/>
    </source>
</evidence>
<reference evidence="7 8" key="1">
    <citation type="journal article" date="2019" name="Int. J. Syst. Evol. Microbiol.">
        <title>The Global Catalogue of Microorganisms (GCM) 10K type strain sequencing project: providing services to taxonomists for standard genome sequencing and annotation.</title>
        <authorList>
            <consortium name="The Broad Institute Genomics Platform"/>
            <consortium name="The Broad Institute Genome Sequencing Center for Infectious Disease"/>
            <person name="Wu L."/>
            <person name="Ma J."/>
        </authorList>
    </citation>
    <scope>NUCLEOTIDE SEQUENCE [LARGE SCALE GENOMIC DNA]</scope>
    <source>
        <strain evidence="7 8">CGMCC 1.10390</strain>
    </source>
</reference>
<feature type="transmembrane region" description="Helical" evidence="6">
    <location>
        <begin position="223"/>
        <end position="245"/>
    </location>
</feature>
<feature type="transmembrane region" description="Helical" evidence="6">
    <location>
        <begin position="117"/>
        <end position="135"/>
    </location>
</feature>
<feature type="transmembrane region" description="Helical" evidence="6">
    <location>
        <begin position="407"/>
        <end position="426"/>
    </location>
</feature>
<protein>
    <submittedName>
        <fullName evidence="7">APC family permease</fullName>
    </submittedName>
</protein>
<dbReference type="GO" id="GO:0005886">
    <property type="term" value="C:plasma membrane"/>
    <property type="evidence" value="ECO:0007669"/>
    <property type="project" value="UniProtKB-SubCell"/>
</dbReference>
<feature type="transmembrane region" description="Helical" evidence="6">
    <location>
        <begin position="180"/>
        <end position="202"/>
    </location>
</feature>
<feature type="transmembrane region" description="Helical" evidence="6">
    <location>
        <begin position="83"/>
        <end position="105"/>
    </location>
</feature>
<name>A0ABD6DFJ6_9EURY</name>
<dbReference type="RefSeq" id="WP_256399425.1">
    <property type="nucleotide sequence ID" value="NZ_JANHJR010000002.1"/>
</dbReference>
<keyword evidence="2" id="KW-1003">Cell membrane</keyword>
<evidence type="ECO:0000256" key="1">
    <source>
        <dbReference type="ARBA" id="ARBA00004651"/>
    </source>
</evidence>
<evidence type="ECO:0000256" key="2">
    <source>
        <dbReference type="ARBA" id="ARBA00022475"/>
    </source>
</evidence>
<accession>A0ABD6DFJ6</accession>
<feature type="transmembrane region" description="Helical" evidence="6">
    <location>
        <begin position="12"/>
        <end position="37"/>
    </location>
</feature>
<keyword evidence="8" id="KW-1185">Reference proteome</keyword>
<dbReference type="PIRSF" id="PIRSF006060">
    <property type="entry name" value="AA_transporter"/>
    <property type="match status" value="1"/>
</dbReference>
<keyword evidence="4 6" id="KW-1133">Transmembrane helix</keyword>